<dbReference type="InterPro" id="IPR039437">
    <property type="entry name" value="FrzH/put_lumazine-bd"/>
</dbReference>
<dbReference type="SUPFAM" id="SSF54427">
    <property type="entry name" value="NTF2-like"/>
    <property type="match status" value="1"/>
</dbReference>
<reference evidence="1 2" key="1">
    <citation type="submission" date="2017-12" db="EMBL/GenBank/DDBJ databases">
        <title>Genomes of bacteria within cyanobacterial aggregates.</title>
        <authorList>
            <person name="Cai H."/>
        </authorList>
    </citation>
    <scope>NUCLEOTIDE SEQUENCE [LARGE SCALE GENOMIC DNA]</scope>
    <source>
        <strain evidence="1 2">TH16</strain>
    </source>
</reference>
<gene>
    <name evidence="1" type="ORF">C0V82_04950</name>
</gene>
<dbReference type="AlphaFoldDB" id="A0A2K9NBU0"/>
<dbReference type="KEGG" id="ncb:C0V82_04950"/>
<keyword evidence="2" id="KW-1185">Reference proteome</keyword>
<organism evidence="1 2">
    <name type="scientific">Niveispirillum cyanobacteriorum</name>
    <dbReference type="NCBI Taxonomy" id="1612173"/>
    <lineage>
        <taxon>Bacteria</taxon>
        <taxon>Pseudomonadati</taxon>
        <taxon>Pseudomonadota</taxon>
        <taxon>Alphaproteobacteria</taxon>
        <taxon>Rhodospirillales</taxon>
        <taxon>Azospirillaceae</taxon>
        <taxon>Niveispirillum</taxon>
    </lineage>
</organism>
<name>A0A2K9NBU0_9PROT</name>
<dbReference type="Proteomes" id="UP000234752">
    <property type="component" value="Chromosome eg_1"/>
</dbReference>
<sequence>MDGATPAAPDFAGVTALMADYFDGLYHSDAARLGRVFHQQAVYACATEGRLTHLTMDAYLPLVAARQSPASRGEVRRDEVVSITFAGPVTALVQARCAIGPKHFTDFLSLVKLDGRWQIIAKTFHFDLTEA</sequence>
<proteinExistence type="predicted"/>
<dbReference type="RefSeq" id="WP_102111369.1">
    <property type="nucleotide sequence ID" value="NZ_BMGN01000003.1"/>
</dbReference>
<dbReference type="OrthoDB" id="7451095at2"/>
<dbReference type="Pfam" id="PF12893">
    <property type="entry name" value="Lumazine_bd_2"/>
    <property type="match status" value="1"/>
</dbReference>
<dbReference type="InterPro" id="IPR032710">
    <property type="entry name" value="NTF2-like_dom_sf"/>
</dbReference>
<protein>
    <submittedName>
        <fullName evidence="1">Uncharacterized protein</fullName>
    </submittedName>
</protein>
<dbReference type="Gene3D" id="3.10.450.50">
    <property type="match status" value="1"/>
</dbReference>
<evidence type="ECO:0000313" key="2">
    <source>
        <dbReference type="Proteomes" id="UP000234752"/>
    </source>
</evidence>
<accession>A0A2K9NBU0</accession>
<evidence type="ECO:0000313" key="1">
    <source>
        <dbReference type="EMBL" id="AUN29645.1"/>
    </source>
</evidence>
<dbReference type="EMBL" id="CP025611">
    <property type="protein sequence ID" value="AUN29645.1"/>
    <property type="molecule type" value="Genomic_DNA"/>
</dbReference>